<proteinExistence type="predicted"/>
<keyword evidence="4" id="KW-0645">Protease</keyword>
<evidence type="ECO:0000256" key="5">
    <source>
        <dbReference type="ARBA" id="ARBA00022692"/>
    </source>
</evidence>
<sequence length="493" mass="52286">MTTPLRAALSVVLLAGFYVLALGLIGVLGGLTFVAVTEGRVGPALQLGVLTLVSVTGVVLALVRVTRAARAAGRGEAGILLTRQDAPELWRHLHEVARIVRTRMPDEVRLVPEVNAAVSEDTRFLGLVGGRRRLYLGVPLLQGLTVGQVRSVLAHELGHYSSAHTRLAPVAYRGREAVLATVAELHDNVVGKVLERYAYLYLLVSAAVSRSQELEADRLSVAAAGRDVAQGALRELPVLDAAWDTYLGQYVSIGLRHGYAPTSAGFFAGFGAMLAARTEELGRLRTQAPLARQSRWDSHPPIAARVEAMEAMPDAGFAVHDTRPATRLVAGFDRVAATVVDAAFEFRGVPQRLEWAPLVALSVGKHTEEVAAGFLETVARLAQRPSADVPLLLDLLTAGWFAELARAVAPGEPAEEAADHTRYLIRTAFQVEAVRSGAGTWQGSWAGPAMVVAPNGAVLDIAQVAELASTTQGVPAARKWLEAAGVLAPTIAG</sequence>
<dbReference type="GO" id="GO:0006508">
    <property type="term" value="P:proteolysis"/>
    <property type="evidence" value="ECO:0007669"/>
    <property type="project" value="UniProtKB-KW"/>
</dbReference>
<dbReference type="InterPro" id="IPR050083">
    <property type="entry name" value="HtpX_protease"/>
</dbReference>
<evidence type="ECO:0000256" key="12">
    <source>
        <dbReference type="SAM" id="Phobius"/>
    </source>
</evidence>
<evidence type="ECO:0000256" key="10">
    <source>
        <dbReference type="ARBA" id="ARBA00023049"/>
    </source>
</evidence>
<evidence type="ECO:0000256" key="1">
    <source>
        <dbReference type="ARBA" id="ARBA00001947"/>
    </source>
</evidence>
<name>A0AA41QC49_9MICO</name>
<evidence type="ECO:0000256" key="9">
    <source>
        <dbReference type="ARBA" id="ARBA00022989"/>
    </source>
</evidence>
<feature type="domain" description="Peptidase M48" evidence="13">
    <location>
        <begin position="124"/>
        <end position="311"/>
    </location>
</feature>
<evidence type="ECO:0000256" key="4">
    <source>
        <dbReference type="ARBA" id="ARBA00022670"/>
    </source>
</evidence>
<dbReference type="Pfam" id="PF01435">
    <property type="entry name" value="Peptidase_M48"/>
    <property type="match status" value="1"/>
</dbReference>
<keyword evidence="9 12" id="KW-1133">Transmembrane helix</keyword>
<accession>A0AA41QC49</accession>
<keyword evidence="10" id="KW-0482">Metalloprotease</keyword>
<organism evidence="14 15">
    <name type="scientific">Antribacter soli</name>
    <dbReference type="NCBI Taxonomy" id="2910976"/>
    <lineage>
        <taxon>Bacteria</taxon>
        <taxon>Bacillati</taxon>
        <taxon>Actinomycetota</taxon>
        <taxon>Actinomycetes</taxon>
        <taxon>Micrococcales</taxon>
        <taxon>Promicromonosporaceae</taxon>
        <taxon>Antribacter</taxon>
    </lineage>
</organism>
<reference evidence="14" key="1">
    <citation type="submission" date="2022-01" db="EMBL/GenBank/DDBJ databases">
        <title>Antribacter sp. nov., isolated from Guizhou of China.</title>
        <authorList>
            <person name="Chengliang C."/>
            <person name="Ya Z."/>
        </authorList>
    </citation>
    <scope>NUCLEOTIDE SEQUENCE</scope>
    <source>
        <strain evidence="14">KLBMP 9083</strain>
    </source>
</reference>
<dbReference type="PANTHER" id="PTHR43221">
    <property type="entry name" value="PROTEASE HTPX"/>
    <property type="match status" value="1"/>
</dbReference>
<keyword evidence="5 12" id="KW-0812">Transmembrane</keyword>
<comment type="cofactor">
    <cofactor evidence="1">
        <name>Zn(2+)</name>
        <dbReference type="ChEBI" id="CHEBI:29105"/>
    </cofactor>
</comment>
<evidence type="ECO:0000259" key="13">
    <source>
        <dbReference type="Pfam" id="PF01435"/>
    </source>
</evidence>
<dbReference type="EMBL" id="JAKGSG010000012">
    <property type="protein sequence ID" value="MCF4120080.1"/>
    <property type="molecule type" value="Genomic_DNA"/>
</dbReference>
<comment type="subcellular location">
    <subcellularLocation>
        <location evidence="2">Cell membrane</location>
        <topology evidence="2">Multi-pass membrane protein</topology>
    </subcellularLocation>
</comment>
<dbReference type="CDD" id="cd07328">
    <property type="entry name" value="M48_Ste24p_like"/>
    <property type="match status" value="1"/>
</dbReference>
<evidence type="ECO:0000256" key="7">
    <source>
        <dbReference type="ARBA" id="ARBA00022801"/>
    </source>
</evidence>
<dbReference type="GO" id="GO:0046872">
    <property type="term" value="F:metal ion binding"/>
    <property type="evidence" value="ECO:0007669"/>
    <property type="project" value="UniProtKB-KW"/>
</dbReference>
<keyword evidence="11 12" id="KW-0472">Membrane</keyword>
<dbReference type="PANTHER" id="PTHR43221:SF1">
    <property type="entry name" value="PROTEASE HTPX"/>
    <property type="match status" value="1"/>
</dbReference>
<keyword evidence="6" id="KW-0479">Metal-binding</keyword>
<feature type="transmembrane region" description="Helical" evidence="12">
    <location>
        <begin position="7"/>
        <end position="33"/>
    </location>
</feature>
<evidence type="ECO:0000256" key="8">
    <source>
        <dbReference type="ARBA" id="ARBA00022833"/>
    </source>
</evidence>
<evidence type="ECO:0000256" key="3">
    <source>
        <dbReference type="ARBA" id="ARBA00022475"/>
    </source>
</evidence>
<dbReference type="GO" id="GO:0005886">
    <property type="term" value="C:plasma membrane"/>
    <property type="evidence" value="ECO:0007669"/>
    <property type="project" value="UniProtKB-SubCell"/>
</dbReference>
<keyword evidence="15" id="KW-1185">Reference proteome</keyword>
<feature type="transmembrane region" description="Helical" evidence="12">
    <location>
        <begin position="45"/>
        <end position="65"/>
    </location>
</feature>
<keyword evidence="3" id="KW-1003">Cell membrane</keyword>
<dbReference type="Proteomes" id="UP001165405">
    <property type="component" value="Unassembled WGS sequence"/>
</dbReference>
<dbReference type="InterPro" id="IPR001915">
    <property type="entry name" value="Peptidase_M48"/>
</dbReference>
<evidence type="ECO:0000256" key="6">
    <source>
        <dbReference type="ARBA" id="ARBA00022723"/>
    </source>
</evidence>
<evidence type="ECO:0000313" key="15">
    <source>
        <dbReference type="Proteomes" id="UP001165405"/>
    </source>
</evidence>
<keyword evidence="8" id="KW-0862">Zinc</keyword>
<protein>
    <submittedName>
        <fullName evidence="14">M48 family metallopeptidase</fullName>
    </submittedName>
</protein>
<comment type="caution">
    <text evidence="14">The sequence shown here is derived from an EMBL/GenBank/DDBJ whole genome shotgun (WGS) entry which is preliminary data.</text>
</comment>
<keyword evidence="7" id="KW-0378">Hydrolase</keyword>
<evidence type="ECO:0000313" key="14">
    <source>
        <dbReference type="EMBL" id="MCF4120080.1"/>
    </source>
</evidence>
<dbReference type="AlphaFoldDB" id="A0AA41QC49"/>
<gene>
    <name evidence="14" type="ORF">L1785_03730</name>
</gene>
<evidence type="ECO:0000256" key="2">
    <source>
        <dbReference type="ARBA" id="ARBA00004651"/>
    </source>
</evidence>
<dbReference type="GO" id="GO:0004222">
    <property type="term" value="F:metalloendopeptidase activity"/>
    <property type="evidence" value="ECO:0007669"/>
    <property type="project" value="InterPro"/>
</dbReference>
<dbReference type="Gene3D" id="3.30.2010.10">
    <property type="entry name" value="Metalloproteases ('zincins'), catalytic domain"/>
    <property type="match status" value="1"/>
</dbReference>
<evidence type="ECO:0000256" key="11">
    <source>
        <dbReference type="ARBA" id="ARBA00023136"/>
    </source>
</evidence>